<evidence type="ECO:0000256" key="4">
    <source>
        <dbReference type="ARBA" id="ARBA00022729"/>
    </source>
</evidence>
<evidence type="ECO:0000256" key="1">
    <source>
        <dbReference type="ARBA" id="ARBA00011073"/>
    </source>
</evidence>
<evidence type="ECO:0000256" key="9">
    <source>
        <dbReference type="RuleBase" id="RU003355"/>
    </source>
</evidence>
<dbReference type="InterPro" id="IPR000209">
    <property type="entry name" value="Peptidase_S8/S53_dom"/>
</dbReference>
<reference evidence="14" key="1">
    <citation type="submission" date="2021-11" db="EMBL/GenBank/DDBJ databases">
        <authorList>
            <person name="Herlambang A."/>
            <person name="Guo Y."/>
            <person name="Takashima Y."/>
            <person name="Nishizawa T."/>
        </authorList>
    </citation>
    <scope>NUCLEOTIDE SEQUENCE</scope>
    <source>
        <strain evidence="14">E1425</strain>
    </source>
</reference>
<dbReference type="OrthoDB" id="10256524at2759"/>
<feature type="domain" description="Peptidase S8/S53" evidence="11">
    <location>
        <begin position="136"/>
        <end position="574"/>
    </location>
</feature>
<evidence type="ECO:0000256" key="2">
    <source>
        <dbReference type="ARBA" id="ARBA00022512"/>
    </source>
</evidence>
<feature type="signal peptide" evidence="10">
    <location>
        <begin position="1"/>
        <end position="18"/>
    </location>
</feature>
<comment type="caution">
    <text evidence="14">The sequence shown here is derived from an EMBL/GenBank/DDBJ whole genome shotgun (WGS) entry which is preliminary data.</text>
</comment>
<evidence type="ECO:0000256" key="10">
    <source>
        <dbReference type="SAM" id="SignalP"/>
    </source>
</evidence>
<dbReference type="Pfam" id="PF00082">
    <property type="entry name" value="Peptidase_S8"/>
    <property type="match status" value="1"/>
</dbReference>
<dbReference type="PROSITE" id="PS00137">
    <property type="entry name" value="SUBTILASE_HIS"/>
    <property type="match status" value="1"/>
</dbReference>
<dbReference type="Gene3D" id="3.40.50.200">
    <property type="entry name" value="Peptidase S8/S53 domain"/>
    <property type="match status" value="1"/>
</dbReference>
<dbReference type="PROSITE" id="PS00136">
    <property type="entry name" value="SUBTILASE_ASP"/>
    <property type="match status" value="1"/>
</dbReference>
<dbReference type="PROSITE" id="PS00138">
    <property type="entry name" value="SUBTILASE_SER"/>
    <property type="match status" value="1"/>
</dbReference>
<dbReference type="Pfam" id="PF06280">
    <property type="entry name" value="fn3_5"/>
    <property type="match status" value="1"/>
</dbReference>
<protein>
    <recommendedName>
        <fullName evidence="16">Peptidase S8/S53 domain-containing protein</fullName>
    </recommendedName>
</protein>
<dbReference type="GO" id="GO:0016020">
    <property type="term" value="C:membrane"/>
    <property type="evidence" value="ECO:0007669"/>
    <property type="project" value="InterPro"/>
</dbReference>
<comment type="similarity">
    <text evidence="1 8 9">Belongs to the peptidase S8 family.</text>
</comment>
<dbReference type="InterPro" id="IPR022398">
    <property type="entry name" value="Peptidase_S8_His-AS"/>
</dbReference>
<gene>
    <name evidence="14" type="ORF">EMPS_04251</name>
</gene>
<evidence type="ECO:0008006" key="16">
    <source>
        <dbReference type="Google" id="ProtNLM"/>
    </source>
</evidence>
<feature type="domain" description="C5a peptidase/Subtilisin-like protease SBT2-like Fn3-like" evidence="13">
    <location>
        <begin position="598"/>
        <end position="711"/>
    </location>
</feature>
<dbReference type="EMBL" id="BQFW01000006">
    <property type="protein sequence ID" value="GJJ71894.1"/>
    <property type="molecule type" value="Genomic_DNA"/>
</dbReference>
<evidence type="ECO:0000256" key="5">
    <source>
        <dbReference type="ARBA" id="ARBA00022801"/>
    </source>
</evidence>
<dbReference type="GO" id="GO:0004252">
    <property type="term" value="F:serine-type endopeptidase activity"/>
    <property type="evidence" value="ECO:0007669"/>
    <property type="project" value="UniProtKB-UniRule"/>
</dbReference>
<evidence type="ECO:0000256" key="7">
    <source>
        <dbReference type="PIRSR" id="PIRSR615500-1"/>
    </source>
</evidence>
<dbReference type="InterPro" id="IPR036852">
    <property type="entry name" value="Peptidase_S8/S53_dom_sf"/>
</dbReference>
<dbReference type="PROSITE" id="PS51892">
    <property type="entry name" value="SUBTILASE"/>
    <property type="match status" value="1"/>
</dbReference>
<dbReference type="PANTHER" id="PTHR43806">
    <property type="entry name" value="PEPTIDASE S8"/>
    <property type="match status" value="1"/>
</dbReference>
<organism evidence="14 15">
    <name type="scientific">Entomortierella parvispora</name>
    <dbReference type="NCBI Taxonomy" id="205924"/>
    <lineage>
        <taxon>Eukaryota</taxon>
        <taxon>Fungi</taxon>
        <taxon>Fungi incertae sedis</taxon>
        <taxon>Mucoromycota</taxon>
        <taxon>Mortierellomycotina</taxon>
        <taxon>Mortierellomycetes</taxon>
        <taxon>Mortierellales</taxon>
        <taxon>Mortierellaceae</taxon>
        <taxon>Entomortierella</taxon>
    </lineage>
</organism>
<dbReference type="InterPro" id="IPR015500">
    <property type="entry name" value="Peptidase_S8_subtilisin-rel"/>
</dbReference>
<evidence type="ECO:0000313" key="15">
    <source>
        <dbReference type="Proteomes" id="UP000827284"/>
    </source>
</evidence>
<feature type="active site" description="Charge relay system" evidence="7 8">
    <location>
        <position position="523"/>
    </location>
</feature>
<keyword evidence="2" id="KW-0134">Cell wall</keyword>
<dbReference type="SUPFAM" id="SSF52743">
    <property type="entry name" value="Subtilisin-like"/>
    <property type="match status" value="1"/>
</dbReference>
<dbReference type="Proteomes" id="UP000827284">
    <property type="component" value="Unassembled WGS sequence"/>
</dbReference>
<dbReference type="GO" id="GO:0005615">
    <property type="term" value="C:extracellular space"/>
    <property type="evidence" value="ECO:0007669"/>
    <property type="project" value="TreeGrafter"/>
</dbReference>
<dbReference type="PANTHER" id="PTHR43806:SF66">
    <property type="entry name" value="SERIN ENDOPEPTIDASE"/>
    <property type="match status" value="1"/>
</dbReference>
<reference evidence="14" key="2">
    <citation type="journal article" date="2022" name="Microbiol. Resour. Announc.">
        <title>Whole-Genome Sequence of Entomortierella parvispora E1425, a Mucoromycotan Fungus Associated with Burkholderiaceae-Related Endosymbiotic Bacteria.</title>
        <authorList>
            <person name="Herlambang A."/>
            <person name="Guo Y."/>
            <person name="Takashima Y."/>
            <person name="Narisawa K."/>
            <person name="Ohta H."/>
            <person name="Nishizawa T."/>
        </authorList>
    </citation>
    <scope>NUCLEOTIDE SEQUENCE</scope>
    <source>
        <strain evidence="14">E1425</strain>
    </source>
</reference>
<dbReference type="PRINTS" id="PR00723">
    <property type="entry name" value="SUBTILISIN"/>
</dbReference>
<keyword evidence="5 8" id="KW-0378">Hydrolase</keyword>
<keyword evidence="15" id="KW-1185">Reference proteome</keyword>
<dbReference type="CDD" id="cd07489">
    <property type="entry name" value="Peptidases_S8_5"/>
    <property type="match status" value="1"/>
</dbReference>
<dbReference type="InterPro" id="IPR003137">
    <property type="entry name" value="PA_domain"/>
</dbReference>
<dbReference type="InterPro" id="IPR034187">
    <property type="entry name" value="Peptidases_S8_5"/>
</dbReference>
<evidence type="ECO:0000259" key="13">
    <source>
        <dbReference type="Pfam" id="PF06280"/>
    </source>
</evidence>
<sequence>MKITAILSTIAAATLVSAGKFHVLPETVEVVPRGYIIEYHEGIVHANAHSHLNSHKVDYKVRNEFSIFNGAAIQVQSGHEGKDIASIPGIKNVWPITLHSMPKVQTSKHKSTDPEVVSDHHMTGVDIVHKKLKLTGKGIKVGVIDTGVDYNHPAFAAPGAEKGCFARFGKNCRVKYGWDFVGDDYTGHNAPKPDADPMDCFGHGSHVAGIIGANALNIKTSPKPPQAFVGVAPEVTLGAYRIFGCKGNAGDDVIMAAMEMAFNDGMDIINMSLGGGSSYKYNPQAVLGDKLVARGMVLAGAAGNDGSEGVWMVSDTGLGDLATSVASFDNIYGFYNSVTYDGVAHPYAPSEAWGKDLTSLEKDALLPIFEKDGSLSDGCDPSRYAGLPVKGKVVLVLGDITRCRSAGRGDIGLAAGAAGMLVQTTPLGMAGLAGNAELPMGSIEFKAGEALLASYKKNPKNALTFSKKPSNFLVEGGGAPSDFSSFGLDGELRSKPDIAAPGGNILSTYPLAKGGYTLMSGTSMATPYIAGAHALYMQSKNSKPRGDEIRKVFKNTATISKNAGSKTFTSAAKQGAGLINVLSAVTTTSSISPDHIDLLDTNHLQKTVKITIKNNGKKTESYKLSHIPADALNSYPKGNSWPEAVPLIEADSASVVFSQNTVKIPAGKSAKITLHFSEPKAGKASQFPIYSGFVVATPSSKGGVAVHVPYTGLKGDVSKVPIMDVDAKFPMFQAVNAAGNFTNVPKGRTFDMKTSIPVFSTRFGSHTPSAEIRVFDAAKKFVGFMAVPGSTAVGWSGRMKNLDDDGDLVVNNWVWTGSVISSANSTTATKLPSGTYDVVIASQRKLTKGAYPKDYETFEFKGIKF</sequence>
<proteinExistence type="inferred from homology"/>
<dbReference type="Gene3D" id="2.60.40.1710">
    <property type="entry name" value="Subtilisin-like superfamily"/>
    <property type="match status" value="1"/>
</dbReference>
<evidence type="ECO:0000256" key="8">
    <source>
        <dbReference type="PROSITE-ProRule" id="PRU01240"/>
    </source>
</evidence>
<feature type="active site" description="Charge relay system" evidence="7 8">
    <location>
        <position position="145"/>
    </location>
</feature>
<evidence type="ECO:0000256" key="3">
    <source>
        <dbReference type="ARBA" id="ARBA00022670"/>
    </source>
</evidence>
<keyword evidence="6 8" id="KW-0720">Serine protease</keyword>
<feature type="active site" description="Charge relay system" evidence="7 8">
    <location>
        <position position="203"/>
    </location>
</feature>
<keyword evidence="2" id="KW-0964">Secreted</keyword>
<dbReference type="InterPro" id="IPR010435">
    <property type="entry name" value="C5a/SBT2-like_Fn3"/>
</dbReference>
<keyword evidence="4 10" id="KW-0732">Signal</keyword>
<dbReference type="InterPro" id="IPR023827">
    <property type="entry name" value="Peptidase_S8_Asp-AS"/>
</dbReference>
<dbReference type="GO" id="GO:0006508">
    <property type="term" value="P:proteolysis"/>
    <property type="evidence" value="ECO:0007669"/>
    <property type="project" value="UniProtKB-KW"/>
</dbReference>
<name>A0A9P3H857_9FUNG</name>
<dbReference type="Pfam" id="PF02225">
    <property type="entry name" value="PA"/>
    <property type="match status" value="1"/>
</dbReference>
<dbReference type="InterPro" id="IPR050131">
    <property type="entry name" value="Peptidase_S8_subtilisin-like"/>
</dbReference>
<keyword evidence="3 8" id="KW-0645">Protease</keyword>
<evidence type="ECO:0000259" key="11">
    <source>
        <dbReference type="Pfam" id="PF00082"/>
    </source>
</evidence>
<feature type="chain" id="PRO_5040159193" description="Peptidase S8/S53 domain-containing protein" evidence="10">
    <location>
        <begin position="19"/>
        <end position="865"/>
    </location>
</feature>
<evidence type="ECO:0000256" key="6">
    <source>
        <dbReference type="ARBA" id="ARBA00022825"/>
    </source>
</evidence>
<dbReference type="InterPro" id="IPR023828">
    <property type="entry name" value="Peptidase_S8_Ser-AS"/>
</dbReference>
<evidence type="ECO:0000313" key="14">
    <source>
        <dbReference type="EMBL" id="GJJ71894.1"/>
    </source>
</evidence>
<feature type="domain" description="PA" evidence="12">
    <location>
        <begin position="376"/>
        <end position="451"/>
    </location>
</feature>
<dbReference type="AlphaFoldDB" id="A0A9P3H857"/>
<evidence type="ECO:0000259" key="12">
    <source>
        <dbReference type="Pfam" id="PF02225"/>
    </source>
</evidence>
<dbReference type="Gene3D" id="3.50.30.30">
    <property type="match status" value="1"/>
</dbReference>
<accession>A0A9P3H857</accession>